<sequence length="539" mass="56859">MKNHTNVRGESDAGTLRRWHPLAGAIAAGALAAGGLAALSLTAPSAQALEPAPQAQQAEATAAAEAEDDSQEATAQHNPAVDSGHGVHAPGAQETAAAESLPSATPEPSTTPEASASPESTPTAEPSHEGHEPSGDSQYSTAYTERNWTPTAYDTCSKELHASYTALGPDGKIYPTWHPAQVTDPATGTLCTFGHEHGADPASSDIYGWVVDHLTPEDTDGGKTGIPFGYASEALMTYGASHEGMAMRHEDNAGHKIFIANDVQLIDEFRDWVTIPGTQEIVTCDFLIKQHQGSWSPDATSNNAHEAIYASRCSDGTEIISTTLSKFGNSNEFHQTCGTLGPVATVGSKLPMGYGGLRQIPDAECVAKNATGNAASLWGMYELWKGENKIMAADGQTELAHFDPWFGLRNPSRYYNPANSTATTNGISRPVDLAWGDNAATTYPWNTVAASVPLNWQDPASPFDGAQRDFYLTQNKVAAGTPATVYTDPYGAGATETEFPGSIRQHLVSGSATTTANLSTQKFDTDADYGHNNGVHAPN</sequence>
<dbReference type="EMBL" id="JANFLP010000019">
    <property type="protein sequence ID" value="MCQ1951562.1"/>
    <property type="molecule type" value="Genomic_DNA"/>
</dbReference>
<proteinExistence type="predicted"/>
<reference evidence="2 3" key="1">
    <citation type="submission" date="2022-07" db="EMBL/GenBank/DDBJ databases">
        <title>Novel species in genus Arthrobacter.</title>
        <authorList>
            <person name="Liu Y."/>
        </authorList>
    </citation>
    <scope>NUCLEOTIDE SEQUENCE [LARGE SCALE GENOMIC DNA]</scope>
    <source>
        <strain evidence="3">zg-Y859</strain>
    </source>
</reference>
<protein>
    <recommendedName>
        <fullName evidence="4">LGFP repeat-containing protein</fullName>
    </recommendedName>
</protein>
<keyword evidence="3" id="KW-1185">Reference proteome</keyword>
<dbReference type="Proteomes" id="UP001206924">
    <property type="component" value="Unassembled WGS sequence"/>
</dbReference>
<feature type="region of interest" description="Disordered" evidence="1">
    <location>
        <begin position="49"/>
        <end position="140"/>
    </location>
</feature>
<feature type="compositionally biased region" description="Low complexity" evidence="1">
    <location>
        <begin position="94"/>
        <end position="125"/>
    </location>
</feature>
<evidence type="ECO:0000313" key="3">
    <source>
        <dbReference type="Proteomes" id="UP001206924"/>
    </source>
</evidence>
<dbReference type="InterPro" id="IPR006311">
    <property type="entry name" value="TAT_signal"/>
</dbReference>
<dbReference type="PROSITE" id="PS51318">
    <property type="entry name" value="TAT"/>
    <property type="match status" value="1"/>
</dbReference>
<feature type="compositionally biased region" description="Low complexity" evidence="1">
    <location>
        <begin position="49"/>
        <end position="64"/>
    </location>
</feature>
<evidence type="ECO:0000313" key="2">
    <source>
        <dbReference type="EMBL" id="MCQ1951562.1"/>
    </source>
</evidence>
<gene>
    <name evidence="2" type="ORF">NNX28_16705</name>
</gene>
<evidence type="ECO:0008006" key="4">
    <source>
        <dbReference type="Google" id="ProtNLM"/>
    </source>
</evidence>
<dbReference type="RefSeq" id="WP_255866572.1">
    <property type="nucleotide sequence ID" value="NZ_CP104263.1"/>
</dbReference>
<organism evidence="2 3">
    <name type="scientific">Arthrobacter jinronghuae</name>
    <dbReference type="NCBI Taxonomy" id="2964609"/>
    <lineage>
        <taxon>Bacteria</taxon>
        <taxon>Bacillati</taxon>
        <taxon>Actinomycetota</taxon>
        <taxon>Actinomycetes</taxon>
        <taxon>Micrococcales</taxon>
        <taxon>Micrococcaceae</taxon>
        <taxon>Arthrobacter</taxon>
    </lineage>
</organism>
<comment type="caution">
    <text evidence="2">The sequence shown here is derived from an EMBL/GenBank/DDBJ whole genome shotgun (WGS) entry which is preliminary data.</text>
</comment>
<name>A0ABT1NV03_9MICC</name>
<accession>A0ABT1NV03</accession>
<evidence type="ECO:0000256" key="1">
    <source>
        <dbReference type="SAM" id="MobiDB-lite"/>
    </source>
</evidence>